<keyword evidence="2" id="KW-1185">Reference proteome</keyword>
<dbReference type="Proteomes" id="UP000886520">
    <property type="component" value="Chromosome 2"/>
</dbReference>
<comment type="caution">
    <text evidence="1">The sequence shown here is derived from an EMBL/GenBank/DDBJ whole genome shotgun (WGS) entry which is preliminary data.</text>
</comment>
<proteinExistence type="predicted"/>
<protein>
    <submittedName>
        <fullName evidence="1">Uncharacterized protein</fullName>
    </submittedName>
</protein>
<gene>
    <name evidence="1" type="ORF">GOP47_0001279</name>
</gene>
<reference evidence="1" key="1">
    <citation type="submission" date="2021-01" db="EMBL/GenBank/DDBJ databases">
        <title>Adiantum capillus-veneris genome.</title>
        <authorList>
            <person name="Fang Y."/>
            <person name="Liao Q."/>
        </authorList>
    </citation>
    <scope>NUCLEOTIDE SEQUENCE</scope>
    <source>
        <strain evidence="1">H3</strain>
        <tissue evidence="1">Leaf</tissue>
    </source>
</reference>
<evidence type="ECO:0000313" key="1">
    <source>
        <dbReference type="EMBL" id="KAI5081536.1"/>
    </source>
</evidence>
<evidence type="ECO:0000313" key="2">
    <source>
        <dbReference type="Proteomes" id="UP000886520"/>
    </source>
</evidence>
<dbReference type="EMBL" id="JABFUD020000003">
    <property type="protein sequence ID" value="KAI5081536.1"/>
    <property type="molecule type" value="Genomic_DNA"/>
</dbReference>
<organism evidence="1 2">
    <name type="scientific">Adiantum capillus-veneris</name>
    <name type="common">Maidenhair fern</name>
    <dbReference type="NCBI Taxonomy" id="13818"/>
    <lineage>
        <taxon>Eukaryota</taxon>
        <taxon>Viridiplantae</taxon>
        <taxon>Streptophyta</taxon>
        <taxon>Embryophyta</taxon>
        <taxon>Tracheophyta</taxon>
        <taxon>Polypodiopsida</taxon>
        <taxon>Polypodiidae</taxon>
        <taxon>Polypodiales</taxon>
        <taxon>Pteridineae</taxon>
        <taxon>Pteridaceae</taxon>
        <taxon>Vittarioideae</taxon>
        <taxon>Adiantum</taxon>
    </lineage>
</organism>
<accession>A0A9D4ZPY1</accession>
<dbReference type="AlphaFoldDB" id="A0A9D4ZPY1"/>
<name>A0A9D4ZPY1_ADICA</name>
<sequence>MTIFQHKLKNFVDLNDAFNTLDVDEFFFHRKEIRSEASSRRMQREQDEEEAVRKLKELCAHGGL</sequence>